<gene>
    <name evidence="1" type="ORF">EG349_00885</name>
    <name evidence="2" type="ORF">EG353_19355</name>
</gene>
<keyword evidence="4" id="KW-1185">Reference proteome</keyword>
<reference evidence="3 4" key="1">
    <citation type="submission" date="2018-11" db="EMBL/GenBank/DDBJ databases">
        <title>Proposal to divide the Flavobacteriaceae and reorganize its genera based on Amino Acid Identity values calculated from whole genome sequences.</title>
        <authorList>
            <person name="Nicholson A.C."/>
            <person name="Gulvik C.A."/>
            <person name="Whitney A.M."/>
            <person name="Humrighouse B.W."/>
            <person name="Bell M."/>
            <person name="Holmes B."/>
            <person name="Steigerwalt A.G."/>
            <person name="Villarma A."/>
            <person name="Sheth M."/>
            <person name="Batra D."/>
            <person name="Pryor J."/>
            <person name="Bernardet J.-F."/>
            <person name="Hugo C."/>
            <person name="Kampfer P."/>
            <person name="Newman J."/>
            <person name="McQuiston J.R."/>
        </authorList>
    </citation>
    <scope>NUCLEOTIDE SEQUENCE [LARGE SCALE GENOMIC DNA]</scope>
    <source>
        <strain evidence="1 3">G0207</strain>
        <strain evidence="2 4">H5143</strain>
    </source>
</reference>
<dbReference type="Pfam" id="PF12988">
    <property type="entry name" value="TraQ_transposon"/>
    <property type="match status" value="1"/>
</dbReference>
<dbReference type="AlphaFoldDB" id="A0AAD1DLS9"/>
<dbReference type="Proteomes" id="UP000281741">
    <property type="component" value="Chromosome"/>
</dbReference>
<dbReference type="Proteomes" id="UP000274073">
    <property type="component" value="Chromosome"/>
</dbReference>
<sequence>MKNIKKHIRKGLGLLLIIPVMILFELGLSSCSADEIEIQQNFPFELQVMPIPKDIANGETIEIRLKIIPIKNYSETQYYLRYFQFDGDGILQYFEDPPYLPNDSYQLTQKEFRLYYTSKSTVSQSFDVWIYDSFGNEKQISFQLNSKD</sequence>
<evidence type="ECO:0000313" key="3">
    <source>
        <dbReference type="Proteomes" id="UP000274073"/>
    </source>
</evidence>
<name>A0AAD1DLS9_9FLAO</name>
<evidence type="ECO:0000313" key="2">
    <source>
        <dbReference type="EMBL" id="AZA97551.1"/>
    </source>
</evidence>
<dbReference type="EMBL" id="CP033912">
    <property type="protein sequence ID" value="AZA97551.1"/>
    <property type="molecule type" value="Genomic_DNA"/>
</dbReference>
<evidence type="ECO:0000313" key="1">
    <source>
        <dbReference type="EMBL" id="AZA85444.1"/>
    </source>
</evidence>
<evidence type="ECO:0000313" key="4">
    <source>
        <dbReference type="Proteomes" id="UP000281741"/>
    </source>
</evidence>
<organism evidence="1 3">
    <name type="scientific">Chryseobacterium shandongense</name>
    <dbReference type="NCBI Taxonomy" id="1493872"/>
    <lineage>
        <taxon>Bacteria</taxon>
        <taxon>Pseudomonadati</taxon>
        <taxon>Bacteroidota</taxon>
        <taxon>Flavobacteriia</taxon>
        <taxon>Flavobacteriales</taxon>
        <taxon>Weeksellaceae</taxon>
        <taxon>Chryseobacterium group</taxon>
        <taxon>Chryseobacterium</taxon>
    </lineage>
</organism>
<dbReference type="InterPro" id="IPR024355">
    <property type="entry name" value="TraQ_bacteroidetes"/>
</dbReference>
<dbReference type="RefSeq" id="WP_123853392.1">
    <property type="nucleotide sequence ID" value="NZ_CP033912.1"/>
</dbReference>
<protein>
    <submittedName>
        <fullName evidence="1">DUF3872 domain-containing protein</fullName>
    </submittedName>
</protein>
<dbReference type="InterPro" id="IPR038707">
    <property type="entry name" value="TraQ_sf"/>
</dbReference>
<dbReference type="EMBL" id="CP033915">
    <property type="protein sequence ID" value="AZA85444.1"/>
    <property type="molecule type" value="Genomic_DNA"/>
</dbReference>
<accession>A0AAD1DLS9</accession>
<proteinExistence type="predicted"/>
<dbReference type="Gene3D" id="2.60.40.2410">
    <property type="entry name" value="Uncharacterised protein PF12988, DUF3872"/>
    <property type="match status" value="1"/>
</dbReference>